<evidence type="ECO:0000256" key="1">
    <source>
        <dbReference type="ARBA" id="ARBA00004613"/>
    </source>
</evidence>
<dbReference type="PROSITE" id="PS51257">
    <property type="entry name" value="PROKAR_LIPOPROTEIN"/>
    <property type="match status" value="1"/>
</dbReference>
<evidence type="ECO:0000256" key="10">
    <source>
        <dbReference type="ARBA" id="ARBA00023297"/>
    </source>
</evidence>
<evidence type="ECO:0000313" key="12">
    <source>
        <dbReference type="EMBL" id="JAV45757.1"/>
    </source>
</evidence>
<dbReference type="Pfam" id="PF08099">
    <property type="entry name" value="Toxin_27"/>
    <property type="match status" value="1"/>
</dbReference>
<evidence type="ECO:0000256" key="11">
    <source>
        <dbReference type="SAM" id="SignalP"/>
    </source>
</evidence>
<keyword evidence="9" id="KW-1015">Disulfide bond</keyword>
<sequence>MKTSVLSIILIVTLVAACFVIDGAEANNVRIVKRSCLENRRICKTNNDCCSKKCVRRGRIPSKKCE</sequence>
<protein>
    <submittedName>
        <fullName evidence="12">Putative calcin-like</fullName>
    </submittedName>
</protein>
<comment type="similarity">
    <text evidence="2">Belongs to the scorpion calcin family.</text>
</comment>
<organism evidence="12">
    <name type="scientific">Superstitionia donensis</name>
    <dbReference type="NCBI Taxonomy" id="311983"/>
    <lineage>
        <taxon>Eukaryota</taxon>
        <taxon>Metazoa</taxon>
        <taxon>Ecdysozoa</taxon>
        <taxon>Arthropoda</taxon>
        <taxon>Chelicerata</taxon>
        <taxon>Arachnida</taxon>
        <taxon>Scorpiones</taxon>
        <taxon>Iurida</taxon>
        <taxon>Chactoidea</taxon>
        <taxon>Superstitionidae</taxon>
        <taxon>Superstitionia</taxon>
    </lineage>
</organism>
<accession>A0A1V1WBN6</accession>
<evidence type="ECO:0000256" key="8">
    <source>
        <dbReference type="ARBA" id="ARBA00022872"/>
    </source>
</evidence>
<dbReference type="AlphaFoldDB" id="A0A1V1WBN6"/>
<evidence type="ECO:0000256" key="5">
    <source>
        <dbReference type="ARBA" id="ARBA00022699"/>
    </source>
</evidence>
<evidence type="ECO:0000256" key="6">
    <source>
        <dbReference type="ARBA" id="ARBA00022831"/>
    </source>
</evidence>
<keyword evidence="8" id="KW-0872">Ion channel impairing toxin</keyword>
<dbReference type="EMBL" id="GFCD01000028">
    <property type="protein sequence ID" value="JAV45757.1"/>
    <property type="molecule type" value="Transcribed_RNA"/>
</dbReference>
<keyword evidence="6" id="KW-0108">Calcium channel impairing toxin</keyword>
<dbReference type="GO" id="GO:0019855">
    <property type="term" value="F:calcium channel inhibitor activity"/>
    <property type="evidence" value="ECO:0007669"/>
    <property type="project" value="InterPro"/>
</dbReference>
<keyword evidence="10" id="KW-1219">Ryanodine-sensitive calcium-release channel impairing toxin</keyword>
<proteinExistence type="inferred from homology"/>
<evidence type="ECO:0000256" key="2">
    <source>
        <dbReference type="ARBA" id="ARBA00008992"/>
    </source>
</evidence>
<evidence type="ECO:0000256" key="9">
    <source>
        <dbReference type="ARBA" id="ARBA00023157"/>
    </source>
</evidence>
<keyword evidence="5" id="KW-0528">Neurotoxin</keyword>
<keyword evidence="4" id="KW-0800">Toxin</keyword>
<dbReference type="GO" id="GO:0005576">
    <property type="term" value="C:extracellular region"/>
    <property type="evidence" value="ECO:0007669"/>
    <property type="project" value="UniProtKB-SubCell"/>
</dbReference>
<name>A0A1V1WBN6_9SCOR</name>
<keyword evidence="11" id="KW-0732">Signal</keyword>
<dbReference type="InterPro" id="IPR012632">
    <property type="entry name" value="Scorpion_calcine"/>
</dbReference>
<keyword evidence="3" id="KW-0964">Secreted</keyword>
<comment type="subcellular location">
    <subcellularLocation>
        <location evidence="1">Secreted</location>
    </subcellularLocation>
</comment>
<keyword evidence="7" id="KW-0960">Knottin</keyword>
<feature type="signal peptide" evidence="11">
    <location>
        <begin position="1"/>
        <end position="26"/>
    </location>
</feature>
<dbReference type="GO" id="GO:0090729">
    <property type="term" value="F:toxin activity"/>
    <property type="evidence" value="ECO:0007669"/>
    <property type="project" value="UniProtKB-KW"/>
</dbReference>
<dbReference type="SUPFAM" id="SSF57059">
    <property type="entry name" value="omega toxin-like"/>
    <property type="match status" value="1"/>
</dbReference>
<evidence type="ECO:0000256" key="3">
    <source>
        <dbReference type="ARBA" id="ARBA00022525"/>
    </source>
</evidence>
<evidence type="ECO:0000256" key="4">
    <source>
        <dbReference type="ARBA" id="ARBA00022656"/>
    </source>
</evidence>
<feature type="chain" id="PRO_5012821379" evidence="11">
    <location>
        <begin position="27"/>
        <end position="66"/>
    </location>
</feature>
<reference evidence="12" key="1">
    <citation type="journal article" date="2016" name="Toxins">
        <title>Venom Gland Transcriptomic and Proteomic Analyses of the Enigmatic Scorpion Superstitionia donensis (Scorpiones: Superstitioniidae), with Insights on the Evolution of Its Venom Components.</title>
        <authorList>
            <person name="Santibanez-Lopez C.E."/>
            <person name="Cid-Uribe J.I."/>
            <person name="Batista C.V."/>
            <person name="Ortiz E."/>
            <person name="Possani L.D."/>
        </authorList>
    </citation>
    <scope>NUCLEOTIDE SEQUENCE</scope>
    <source>
        <strain evidence="12">Pooled</strain>
        <tissue evidence="12">Venom gland</tissue>
    </source>
</reference>
<evidence type="ECO:0000256" key="7">
    <source>
        <dbReference type="ARBA" id="ARBA00022854"/>
    </source>
</evidence>